<evidence type="ECO:0000313" key="3">
    <source>
        <dbReference type="Proteomes" id="UP001597319"/>
    </source>
</evidence>
<evidence type="ECO:0000259" key="1">
    <source>
        <dbReference type="Pfam" id="PF16403"/>
    </source>
</evidence>
<feature type="domain" description="Pesticidal crystal protein Cry22Aa Ig-like" evidence="1">
    <location>
        <begin position="441"/>
        <end position="513"/>
    </location>
</feature>
<comment type="caution">
    <text evidence="2">The sequence shown here is derived from an EMBL/GenBank/DDBJ whole genome shotgun (WGS) entry which is preliminary data.</text>
</comment>
<dbReference type="EMBL" id="JBHULE010000022">
    <property type="protein sequence ID" value="MFD2564728.1"/>
    <property type="molecule type" value="Genomic_DNA"/>
</dbReference>
<dbReference type="InterPro" id="IPR013783">
    <property type="entry name" value="Ig-like_fold"/>
</dbReference>
<feature type="domain" description="Pesticidal crystal protein Cry22Aa Ig-like" evidence="1">
    <location>
        <begin position="522"/>
        <end position="593"/>
    </location>
</feature>
<gene>
    <name evidence="2" type="ORF">ACFSR1_18765</name>
</gene>
<dbReference type="Gene3D" id="2.60.40.2410">
    <property type="entry name" value="Uncharacterised protein PF12988, DUF3872"/>
    <property type="match status" value="3"/>
</dbReference>
<dbReference type="RefSeq" id="WP_378294587.1">
    <property type="nucleotide sequence ID" value="NZ_JBHULE010000022.1"/>
</dbReference>
<feature type="domain" description="Pesticidal crystal protein Cry22Aa Ig-like" evidence="1">
    <location>
        <begin position="361"/>
        <end position="433"/>
    </location>
</feature>
<dbReference type="InterPro" id="IPR038707">
    <property type="entry name" value="TraQ_sf"/>
</dbReference>
<organism evidence="2 3">
    <name type="scientific">Aquimarina rubra</name>
    <dbReference type="NCBI Taxonomy" id="1920033"/>
    <lineage>
        <taxon>Bacteria</taxon>
        <taxon>Pseudomonadati</taxon>
        <taxon>Bacteroidota</taxon>
        <taxon>Flavobacteriia</taxon>
        <taxon>Flavobacteriales</taxon>
        <taxon>Flavobacteriaceae</taxon>
        <taxon>Aquimarina</taxon>
    </lineage>
</organism>
<dbReference type="PROSITE" id="PS51257">
    <property type="entry name" value="PROKAR_LIPOPROTEIN"/>
    <property type="match status" value="1"/>
</dbReference>
<proteinExistence type="predicted"/>
<dbReference type="Gene3D" id="2.60.40.10">
    <property type="entry name" value="Immunoglobulins"/>
    <property type="match status" value="3"/>
</dbReference>
<protein>
    <submittedName>
        <fullName evidence="2">Immunoglobulin-like domain-containing protein</fullName>
    </submittedName>
</protein>
<accession>A0ABW5LIP3</accession>
<dbReference type="Pfam" id="PF16403">
    <property type="entry name" value="Bact_surface_Ig-like"/>
    <property type="match status" value="3"/>
</dbReference>
<dbReference type="Proteomes" id="UP001597319">
    <property type="component" value="Unassembled WGS sequence"/>
</dbReference>
<keyword evidence="3" id="KW-1185">Reference proteome</keyword>
<reference evidence="3" key="1">
    <citation type="journal article" date="2019" name="Int. J. Syst. Evol. Microbiol.">
        <title>The Global Catalogue of Microorganisms (GCM) 10K type strain sequencing project: providing services to taxonomists for standard genome sequencing and annotation.</title>
        <authorList>
            <consortium name="The Broad Institute Genomics Platform"/>
            <consortium name="The Broad Institute Genome Sequencing Center for Infectious Disease"/>
            <person name="Wu L."/>
            <person name="Ma J."/>
        </authorList>
    </citation>
    <scope>NUCLEOTIDE SEQUENCE [LARGE SCALE GENOMIC DNA]</scope>
    <source>
        <strain evidence="3">KCTC 52274</strain>
    </source>
</reference>
<name>A0ABW5LIP3_9FLAO</name>
<sequence length="719" mass="76367">MKKFYQYIISGIVLLFIGIACTKEITDDLVVFFKVEFSETTLEAFVNTREESQFTIIAGTDVNAGDYQIKYNVTEGAGSFSVNNVAIIENEFVDLPEGPEYNIEYLGTVVGPNRVTITLKDQANREEEFVLTYNVKDTDFTFDVIASPENTYVDGQLDLNLNITEISTATYNVQYTFGTPDADVVGTGNITVDDVQIDPATDVEVPAGDSTWKFEGATVGTVQVILTATSSLGISKTATILIEVTETPDFTFSVFAPPVDPQFTNTPIEFSFVIEETVGNSNYTMLFLANKPGTIEYNGVTYTEDSEIPMAVGVTTGLYSGSVSGTNELRFEVTNSNTTPITKSSNITLELIDPDLEAPVISLNGPETLTITVFDLYVETATASDNVDMDLTDQITFGGDFVNTNTLGSFTRTYNVTDSSNNSAEEVTRTIVVVDDVAPVIDLNSSNNITIGIGSAYTETATATDNLDGIITDQIVFGGNFVNTNTIGTFTRTYNVTDSSGNNALEITKTINVIDDVKPVILLNGSSSITLAINDTYTETATASDNVDGNLTNEIVFGGTFVNTSTAGIYTRTYDVRDAANNAANQVTRTINVVAPVSFNRSTGVLNAPAGSSVVVSMTSGGSGSGSADIRALNSSGTNLGIGITCWGLSGGTQCLDGDGDGVDETSGFMFVMPVDGLANFIGSHDPDGTSINNGTSFSIQVAGETFNENMGSGNGIPQ</sequence>
<evidence type="ECO:0000313" key="2">
    <source>
        <dbReference type="EMBL" id="MFD2564728.1"/>
    </source>
</evidence>
<dbReference type="InterPro" id="IPR032179">
    <property type="entry name" value="Cry22Aa_Ig-like"/>
</dbReference>